<name>A0AAW0KLX3_QUESU</name>
<gene>
    <name evidence="1" type="primary">UGT73B3_0</name>
    <name evidence="1" type="ORF">CFP56_017563</name>
</gene>
<comment type="caution">
    <text evidence="1">The sequence shown here is derived from an EMBL/GenBank/DDBJ whole genome shotgun (WGS) entry which is preliminary data.</text>
</comment>
<evidence type="ECO:0000313" key="2">
    <source>
        <dbReference type="Proteomes" id="UP000237347"/>
    </source>
</evidence>
<dbReference type="Proteomes" id="UP000237347">
    <property type="component" value="Unassembled WGS sequence"/>
</dbReference>
<proteinExistence type="predicted"/>
<reference evidence="1 2" key="1">
    <citation type="journal article" date="2018" name="Sci. Data">
        <title>The draft genome sequence of cork oak.</title>
        <authorList>
            <person name="Ramos A.M."/>
            <person name="Usie A."/>
            <person name="Barbosa P."/>
            <person name="Barros P.M."/>
            <person name="Capote T."/>
            <person name="Chaves I."/>
            <person name="Simoes F."/>
            <person name="Abreu I."/>
            <person name="Carrasquinho I."/>
            <person name="Faro C."/>
            <person name="Guimaraes J.B."/>
            <person name="Mendonca D."/>
            <person name="Nobrega F."/>
            <person name="Rodrigues L."/>
            <person name="Saibo N.J.M."/>
            <person name="Varela M.C."/>
            <person name="Egas C."/>
            <person name="Matos J."/>
            <person name="Miguel C.M."/>
            <person name="Oliveira M.M."/>
            <person name="Ricardo C.P."/>
            <person name="Goncalves S."/>
        </authorList>
    </citation>
    <scope>NUCLEOTIDE SEQUENCE [LARGE SCALE GENOMIC DNA]</scope>
    <source>
        <strain evidence="2">cv. HL8</strain>
    </source>
</reference>
<dbReference type="EMBL" id="PKMF04000277">
    <property type="protein sequence ID" value="KAK7839745.1"/>
    <property type="molecule type" value="Genomic_DNA"/>
</dbReference>
<dbReference type="SUPFAM" id="SSF53756">
    <property type="entry name" value="UDP-Glycosyltransferase/glycogen phosphorylase"/>
    <property type="match status" value="1"/>
</dbReference>
<dbReference type="Gene3D" id="3.40.50.2000">
    <property type="entry name" value="Glycogen Phosphorylase B"/>
    <property type="match status" value="1"/>
</dbReference>
<keyword evidence="2" id="KW-1185">Reference proteome</keyword>
<organism evidence="1 2">
    <name type="scientific">Quercus suber</name>
    <name type="common">Cork oak</name>
    <dbReference type="NCBI Taxonomy" id="58331"/>
    <lineage>
        <taxon>Eukaryota</taxon>
        <taxon>Viridiplantae</taxon>
        <taxon>Streptophyta</taxon>
        <taxon>Embryophyta</taxon>
        <taxon>Tracheophyta</taxon>
        <taxon>Spermatophyta</taxon>
        <taxon>Magnoliopsida</taxon>
        <taxon>eudicotyledons</taxon>
        <taxon>Gunneridae</taxon>
        <taxon>Pentapetalae</taxon>
        <taxon>rosids</taxon>
        <taxon>fabids</taxon>
        <taxon>Fagales</taxon>
        <taxon>Fagaceae</taxon>
        <taxon>Quercus</taxon>
    </lineage>
</organism>
<protein>
    <submittedName>
        <fullName evidence="1">Udp-glycosyltransferase 73b3</fullName>
    </submittedName>
</protein>
<accession>A0AAW0KLX3</accession>
<dbReference type="AlphaFoldDB" id="A0AAW0KLX3"/>
<sequence length="104" mass="11633">MIPLSEIAQLFSSRGHHVTLITTPSNAKLLHKSLLHNNNNKESSFSIHTIPFPSQQVGLPEDLENFFSATDLDTAAKLYHGMTLLQTQIEHFITHNRPDCLIAS</sequence>
<evidence type="ECO:0000313" key="1">
    <source>
        <dbReference type="EMBL" id="KAK7839745.1"/>
    </source>
</evidence>